<dbReference type="Pfam" id="PF05065">
    <property type="entry name" value="Phage_capsid"/>
    <property type="match status" value="1"/>
</dbReference>
<sequence>MAAFFMPKREKTMPQIEELRRQRAGINEQVQALATIETTGGTLTAEQLTEFASLQQQFTDISAKMERLEAAERAAALVAKPVKGTQQAPGISVKAEPKQYTGAGMTRLVMSIAAAQGNVQDAAKFAAEELNDPSVSMAINTAAASGGVLIPQNLHSEVIELLRDRTIVRKLGARSIPLPNGNMALPRLAGGATASYTGEGKDAKTSEARFDDVKLTAKTMIAMVPISNQLIGRAGYNVEQLVLQDILTAISVREDKAFMRDDGTGDTPVGMKARATEWNRLLPWEAAAEVNLQTIDTYLDNIILMAMDGNSNMISCGWGMSNRTYMKLFGLRDGNGNKVYPEMAQGMLKGFQIQRTSAIPANLGDAGKESEIYFADFNDVVIGEDGNMKVSFSQEASYQDGDGNLVSAFSRNQSLIRVVTEHDIGFRHPEGLVLGTKVLF</sequence>
<dbReference type="NCBIfam" id="TIGR01554">
    <property type="entry name" value="major_cap_HK97"/>
    <property type="match status" value="1"/>
</dbReference>
<name>A0A7G2IRZ8_CITFR</name>
<feature type="coiled-coil region" evidence="2">
    <location>
        <begin position="16"/>
        <end position="71"/>
    </location>
</feature>
<dbReference type="InterPro" id="IPR024455">
    <property type="entry name" value="Phage_capsid"/>
</dbReference>
<proteinExistence type="predicted"/>
<dbReference type="SUPFAM" id="SSF56563">
    <property type="entry name" value="Major capsid protein gp5"/>
    <property type="match status" value="1"/>
</dbReference>
<dbReference type="Gene3D" id="3.30.2400.10">
    <property type="entry name" value="Major capsid protein gp5"/>
    <property type="match status" value="1"/>
</dbReference>
<evidence type="ECO:0000313" key="4">
    <source>
        <dbReference type="EMBL" id="CDL39800.1"/>
    </source>
</evidence>
<dbReference type="AlphaFoldDB" id="A0A7G2IRZ8"/>
<dbReference type="Proteomes" id="UP000019194">
    <property type="component" value="Unassembled WGS sequence"/>
</dbReference>
<feature type="domain" description="Phage capsid-like C-terminal" evidence="3">
    <location>
        <begin position="146"/>
        <end position="436"/>
    </location>
</feature>
<organism evidence="4 5">
    <name type="scientific">Citrobacter freundii</name>
    <dbReference type="NCBI Taxonomy" id="546"/>
    <lineage>
        <taxon>Bacteria</taxon>
        <taxon>Pseudomonadati</taxon>
        <taxon>Pseudomonadota</taxon>
        <taxon>Gammaproteobacteria</taxon>
        <taxon>Enterobacterales</taxon>
        <taxon>Enterobacteriaceae</taxon>
        <taxon>Citrobacter</taxon>
        <taxon>Citrobacter freundii complex</taxon>
    </lineage>
</organism>
<protein>
    <submittedName>
        <fullName evidence="4">Phage major capsid protein</fullName>
    </submittedName>
</protein>
<dbReference type="InterPro" id="IPR054612">
    <property type="entry name" value="Phage_capsid-like_C"/>
</dbReference>
<evidence type="ECO:0000256" key="2">
    <source>
        <dbReference type="SAM" id="Coils"/>
    </source>
</evidence>
<accession>A0A7G2IRZ8</accession>
<keyword evidence="2" id="KW-0175">Coiled coil</keyword>
<evidence type="ECO:0000256" key="1">
    <source>
        <dbReference type="ARBA" id="ARBA00004328"/>
    </source>
</evidence>
<evidence type="ECO:0000259" key="3">
    <source>
        <dbReference type="Pfam" id="PF05065"/>
    </source>
</evidence>
<comment type="subcellular location">
    <subcellularLocation>
        <location evidence="1">Virion</location>
    </subcellularLocation>
</comment>
<dbReference type="EMBL" id="CBWP010000062">
    <property type="protein sequence ID" value="CDL39800.1"/>
    <property type="molecule type" value="Genomic_DNA"/>
</dbReference>
<reference evidence="4 5" key="1">
    <citation type="submission" date="2013-10" db="EMBL/GenBank/DDBJ databases">
        <title>Antibiotic resistance diversity of beta-lactamase producers in the General Hospital Vienna.</title>
        <authorList>
            <person name="Barisic I."/>
            <person name="Mitteregger D."/>
            <person name="Hirschl A.M."/>
            <person name="Noehammer C."/>
            <person name="Wiesinger-Mayr H."/>
        </authorList>
    </citation>
    <scope>NUCLEOTIDE SEQUENCE [LARGE SCALE GENOMIC DNA]</scope>
    <source>
        <strain evidence="4 5">ISC11</strain>
    </source>
</reference>
<comment type="caution">
    <text evidence="4">The sequence shown here is derived from an EMBL/GenBank/DDBJ whole genome shotgun (WGS) entry which is preliminary data.</text>
</comment>
<evidence type="ECO:0000313" key="5">
    <source>
        <dbReference type="Proteomes" id="UP000019194"/>
    </source>
</evidence>